<reference evidence="9 10" key="1">
    <citation type="submission" date="2021-04" db="EMBL/GenBank/DDBJ databases">
        <title>The genome sequence of type strain Ideonella paludis KCTC 32238.</title>
        <authorList>
            <person name="Liu Y."/>
        </authorList>
    </citation>
    <scope>NUCLEOTIDE SEQUENCE [LARGE SCALE GENOMIC DNA]</scope>
    <source>
        <strain evidence="9 10">KCTC 32238</strain>
    </source>
</reference>
<accession>A0ABS5DUB5</accession>
<evidence type="ECO:0000256" key="7">
    <source>
        <dbReference type="RuleBase" id="RU363032"/>
    </source>
</evidence>
<evidence type="ECO:0000256" key="5">
    <source>
        <dbReference type="ARBA" id="ARBA00022989"/>
    </source>
</evidence>
<dbReference type="RefSeq" id="WP_210806361.1">
    <property type="nucleotide sequence ID" value="NZ_JAGQDG010000001.1"/>
</dbReference>
<dbReference type="PANTHER" id="PTHR43386:SF1">
    <property type="entry name" value="D,D-DIPEPTIDE TRANSPORT SYSTEM PERMEASE PROTEIN DDPC-RELATED"/>
    <property type="match status" value="1"/>
</dbReference>
<keyword evidence="2 7" id="KW-0813">Transport</keyword>
<evidence type="ECO:0000259" key="8">
    <source>
        <dbReference type="PROSITE" id="PS50928"/>
    </source>
</evidence>
<dbReference type="InterPro" id="IPR000515">
    <property type="entry name" value="MetI-like"/>
</dbReference>
<dbReference type="Gene3D" id="1.10.3720.10">
    <property type="entry name" value="MetI-like"/>
    <property type="match status" value="1"/>
</dbReference>
<dbReference type="Proteomes" id="UP000672097">
    <property type="component" value="Unassembled WGS sequence"/>
</dbReference>
<feature type="transmembrane region" description="Helical" evidence="7">
    <location>
        <begin position="152"/>
        <end position="176"/>
    </location>
</feature>
<comment type="caution">
    <text evidence="9">The sequence shown here is derived from an EMBL/GenBank/DDBJ whole genome shotgun (WGS) entry which is preliminary data.</text>
</comment>
<dbReference type="Pfam" id="PF12911">
    <property type="entry name" value="OppC_N"/>
    <property type="match status" value="1"/>
</dbReference>
<keyword evidence="4 7" id="KW-0812">Transmembrane</keyword>
<gene>
    <name evidence="9" type="ORF">KAK11_03970</name>
</gene>
<dbReference type="InterPro" id="IPR050366">
    <property type="entry name" value="BP-dependent_transpt_permease"/>
</dbReference>
<dbReference type="CDD" id="cd06261">
    <property type="entry name" value="TM_PBP2"/>
    <property type="match status" value="1"/>
</dbReference>
<feature type="transmembrane region" description="Helical" evidence="7">
    <location>
        <begin position="220"/>
        <end position="239"/>
    </location>
</feature>
<feature type="transmembrane region" description="Helical" evidence="7">
    <location>
        <begin position="188"/>
        <end position="208"/>
    </location>
</feature>
<evidence type="ECO:0000256" key="6">
    <source>
        <dbReference type="ARBA" id="ARBA00023136"/>
    </source>
</evidence>
<evidence type="ECO:0000313" key="10">
    <source>
        <dbReference type="Proteomes" id="UP000672097"/>
    </source>
</evidence>
<evidence type="ECO:0000256" key="1">
    <source>
        <dbReference type="ARBA" id="ARBA00004651"/>
    </source>
</evidence>
<keyword evidence="10" id="KW-1185">Reference proteome</keyword>
<dbReference type="InterPro" id="IPR025966">
    <property type="entry name" value="OppC_N"/>
</dbReference>
<dbReference type="Pfam" id="PF00528">
    <property type="entry name" value="BPD_transp_1"/>
    <property type="match status" value="1"/>
</dbReference>
<proteinExistence type="inferred from homology"/>
<dbReference type="SUPFAM" id="SSF161098">
    <property type="entry name" value="MetI-like"/>
    <property type="match status" value="1"/>
</dbReference>
<keyword evidence="6 7" id="KW-0472">Membrane</keyword>
<evidence type="ECO:0000256" key="3">
    <source>
        <dbReference type="ARBA" id="ARBA00022475"/>
    </source>
</evidence>
<organism evidence="9 10">
    <name type="scientific">Ideonella paludis</name>
    <dbReference type="NCBI Taxonomy" id="1233411"/>
    <lineage>
        <taxon>Bacteria</taxon>
        <taxon>Pseudomonadati</taxon>
        <taxon>Pseudomonadota</taxon>
        <taxon>Betaproteobacteria</taxon>
        <taxon>Burkholderiales</taxon>
        <taxon>Sphaerotilaceae</taxon>
        <taxon>Ideonella</taxon>
    </lineage>
</organism>
<feature type="transmembrane region" description="Helical" evidence="7">
    <location>
        <begin position="40"/>
        <end position="62"/>
    </location>
</feature>
<evidence type="ECO:0000256" key="4">
    <source>
        <dbReference type="ARBA" id="ARBA00022692"/>
    </source>
</evidence>
<keyword evidence="3" id="KW-1003">Cell membrane</keyword>
<comment type="subcellular location">
    <subcellularLocation>
        <location evidence="1 7">Cell membrane</location>
        <topology evidence="1 7">Multi-pass membrane protein</topology>
    </subcellularLocation>
</comment>
<evidence type="ECO:0000313" key="9">
    <source>
        <dbReference type="EMBL" id="MBQ0934476.1"/>
    </source>
</evidence>
<feature type="transmembrane region" description="Helical" evidence="7">
    <location>
        <begin position="325"/>
        <end position="347"/>
    </location>
</feature>
<protein>
    <submittedName>
        <fullName evidence="9">ABC transporter permease</fullName>
    </submittedName>
</protein>
<dbReference type="InterPro" id="IPR035906">
    <property type="entry name" value="MetI-like_sf"/>
</dbReference>
<sequence length="362" mass="38715">MSATTTVNTQTGAGGIVGAGASQGVWGAAWKRFKTDKVGLTSLVIVAAFLLLVIAAMSGLVAKHWQQEVGVPNAPPTFMGPAAKEQVAAIAAPTGPNVDLSDIDPLAPRYKEWEERAKQFKTVDTVKAETLPFGADRLGRDVLDKAIKGAEVSIMAGVLAALMATVIGTLLGALSGFFGGKVGDFLEWVYNVFTAIPGILLIFTFAAVLNRADAIIPKGIWTIVIILGLTTWTGIYRLVRAEFMKHRSRDYVRSAEAIGASNSSRMFRHILPNISHVILVQLSLHVVSAIKAEVILSYLGLGVAVDQVSWGTMLAEAQSELILGHWWQLAAATAFMAVFVTAFSLFTDALRDALDPKLRGLE</sequence>
<dbReference type="PROSITE" id="PS50928">
    <property type="entry name" value="ABC_TM1"/>
    <property type="match status" value="1"/>
</dbReference>
<dbReference type="PANTHER" id="PTHR43386">
    <property type="entry name" value="OLIGOPEPTIDE TRANSPORT SYSTEM PERMEASE PROTEIN APPC"/>
    <property type="match status" value="1"/>
</dbReference>
<dbReference type="EMBL" id="JAGQDG010000001">
    <property type="protein sequence ID" value="MBQ0934476.1"/>
    <property type="molecule type" value="Genomic_DNA"/>
</dbReference>
<feature type="transmembrane region" description="Helical" evidence="7">
    <location>
        <begin position="274"/>
        <end position="305"/>
    </location>
</feature>
<comment type="similarity">
    <text evidence="7">Belongs to the binding-protein-dependent transport system permease family.</text>
</comment>
<keyword evidence="5 7" id="KW-1133">Transmembrane helix</keyword>
<feature type="domain" description="ABC transmembrane type-1" evidence="8">
    <location>
        <begin position="150"/>
        <end position="347"/>
    </location>
</feature>
<name>A0ABS5DUB5_9BURK</name>
<evidence type="ECO:0000256" key="2">
    <source>
        <dbReference type="ARBA" id="ARBA00022448"/>
    </source>
</evidence>